<proteinExistence type="predicted"/>
<accession>A0AAD3TJI7</accession>
<organism evidence="1 2">
    <name type="scientific">Nepenthes gracilis</name>
    <name type="common">Slender pitcher plant</name>
    <dbReference type="NCBI Taxonomy" id="150966"/>
    <lineage>
        <taxon>Eukaryota</taxon>
        <taxon>Viridiplantae</taxon>
        <taxon>Streptophyta</taxon>
        <taxon>Embryophyta</taxon>
        <taxon>Tracheophyta</taxon>
        <taxon>Spermatophyta</taxon>
        <taxon>Magnoliopsida</taxon>
        <taxon>eudicotyledons</taxon>
        <taxon>Gunneridae</taxon>
        <taxon>Pentapetalae</taxon>
        <taxon>Caryophyllales</taxon>
        <taxon>Nepenthaceae</taxon>
        <taxon>Nepenthes</taxon>
    </lineage>
</organism>
<protein>
    <submittedName>
        <fullName evidence="1">Uncharacterized protein</fullName>
    </submittedName>
</protein>
<name>A0AAD3TJI7_NEPGR</name>
<dbReference type="Proteomes" id="UP001279734">
    <property type="component" value="Unassembled WGS sequence"/>
</dbReference>
<reference evidence="1" key="1">
    <citation type="submission" date="2023-05" db="EMBL/GenBank/DDBJ databases">
        <title>Nepenthes gracilis genome sequencing.</title>
        <authorList>
            <person name="Fukushima K."/>
        </authorList>
    </citation>
    <scope>NUCLEOTIDE SEQUENCE</scope>
    <source>
        <strain evidence="1">SING2019-196</strain>
    </source>
</reference>
<comment type="caution">
    <text evidence="1">The sequence shown here is derived from an EMBL/GenBank/DDBJ whole genome shotgun (WGS) entry which is preliminary data.</text>
</comment>
<evidence type="ECO:0000313" key="2">
    <source>
        <dbReference type="Proteomes" id="UP001279734"/>
    </source>
</evidence>
<gene>
    <name evidence="1" type="ORF">Nepgr_032898</name>
</gene>
<dbReference type="AlphaFoldDB" id="A0AAD3TJI7"/>
<dbReference type="EMBL" id="BSYO01000039">
    <property type="protein sequence ID" value="GMH31055.1"/>
    <property type="molecule type" value="Genomic_DNA"/>
</dbReference>
<keyword evidence="2" id="KW-1185">Reference proteome</keyword>
<evidence type="ECO:0000313" key="1">
    <source>
        <dbReference type="EMBL" id="GMH31055.1"/>
    </source>
</evidence>
<sequence>MVQSTGAANAQYLRSLVFTDGESTSDREAASQLDGQRKWLASYRWAAAAQFALSVSLSSSHNDLQQLEISDESNILWRTKEAVTTLQGVLGGKHDKDIEETLDQHQVPRDRWWSSLYRMIEGLATMSRLARGRLQHPEFSFEDRSIDWDRIDM</sequence>